<keyword evidence="2" id="KW-1185">Reference proteome</keyword>
<name>A0A1C7MDM9_GRIFR</name>
<evidence type="ECO:0000313" key="2">
    <source>
        <dbReference type="Proteomes" id="UP000092993"/>
    </source>
</evidence>
<accession>A0A1C7MDM9</accession>
<dbReference type="Proteomes" id="UP000092993">
    <property type="component" value="Unassembled WGS sequence"/>
</dbReference>
<proteinExistence type="predicted"/>
<protein>
    <submittedName>
        <fullName evidence="1">Uncharacterized protein</fullName>
    </submittedName>
</protein>
<organism evidence="1 2">
    <name type="scientific">Grifola frondosa</name>
    <name type="common">Maitake</name>
    <name type="synonym">Polyporus frondosus</name>
    <dbReference type="NCBI Taxonomy" id="5627"/>
    <lineage>
        <taxon>Eukaryota</taxon>
        <taxon>Fungi</taxon>
        <taxon>Dikarya</taxon>
        <taxon>Basidiomycota</taxon>
        <taxon>Agaricomycotina</taxon>
        <taxon>Agaricomycetes</taxon>
        <taxon>Polyporales</taxon>
        <taxon>Grifolaceae</taxon>
        <taxon>Grifola</taxon>
    </lineage>
</organism>
<dbReference type="EMBL" id="LUGG01000005">
    <property type="protein sequence ID" value="OBZ74476.1"/>
    <property type="molecule type" value="Genomic_DNA"/>
</dbReference>
<evidence type="ECO:0000313" key="1">
    <source>
        <dbReference type="EMBL" id="OBZ74476.1"/>
    </source>
</evidence>
<gene>
    <name evidence="1" type="ORF">A0H81_05271</name>
</gene>
<reference evidence="1 2" key="1">
    <citation type="submission" date="2016-03" db="EMBL/GenBank/DDBJ databases">
        <title>Whole genome sequencing of Grifola frondosa 9006-11.</title>
        <authorList>
            <person name="Min B."/>
            <person name="Park H."/>
            <person name="Kim J.-G."/>
            <person name="Cho H."/>
            <person name="Oh Y.-L."/>
            <person name="Kong W.-S."/>
            <person name="Choi I.-G."/>
        </authorList>
    </citation>
    <scope>NUCLEOTIDE SEQUENCE [LARGE SCALE GENOMIC DNA]</scope>
    <source>
        <strain evidence="1 2">9006-11</strain>
    </source>
</reference>
<comment type="caution">
    <text evidence="1">The sequence shown here is derived from an EMBL/GenBank/DDBJ whole genome shotgun (WGS) entry which is preliminary data.</text>
</comment>
<dbReference type="AlphaFoldDB" id="A0A1C7MDM9"/>
<sequence length="89" mass="10102">MDEFSQLINEFSELVDGVSKLVPLPRVVTRIDDNDGILVNEDSISRAGIYCIIGDRFDESFPSLSNLSLIMQQFVCGISYRVLLYLPYH</sequence>